<evidence type="ECO:0000256" key="7">
    <source>
        <dbReference type="ARBA" id="ARBA00023136"/>
    </source>
</evidence>
<evidence type="ECO:0000256" key="5">
    <source>
        <dbReference type="ARBA" id="ARBA00022970"/>
    </source>
</evidence>
<dbReference type="RefSeq" id="WP_366921525.1">
    <property type="nucleotide sequence ID" value="NZ_CP121694.1"/>
</dbReference>
<organism evidence="10 11">
    <name type="scientific">Metallumcola ferriviriculae</name>
    <dbReference type="NCBI Taxonomy" id="3039180"/>
    <lineage>
        <taxon>Bacteria</taxon>
        <taxon>Bacillati</taxon>
        <taxon>Bacillota</taxon>
        <taxon>Clostridia</taxon>
        <taxon>Neomoorellales</taxon>
        <taxon>Desulfitibacteraceae</taxon>
        <taxon>Metallumcola</taxon>
    </lineage>
</organism>
<sequence>MRKRLKHWPEQLQAVQRKENERVQQLIFGLANGSIYALMALAIGIVSSTTGIINFGYASIVMMGAMVSWWLIVIYGFSYIPALLFAIAVSIVLSIVMYETCVKKLGDLQDNVGWIITLFGAAIILDNIARMVFGTEPQAFPYLFDGKIVKFLGANIMLHELMMITITLVIGVIYHVIIKKTQFGRAVRAVAFRPTTSELMGINSEKIILSCFAMAGIVSAVAGVLIAPITFASYTMTSSIGLKGFAAAVLGGFEDTKGAFVGGFVLGLVEIFISMFVPAGIKDSISFFIMIIVIIFLPGGIMSAKIFNKNWSATEKV</sequence>
<keyword evidence="11" id="KW-1185">Reference proteome</keyword>
<protein>
    <submittedName>
        <fullName evidence="10">Branched-chain amino acid ABC transporter permease</fullName>
    </submittedName>
</protein>
<feature type="transmembrane region" description="Helical" evidence="9">
    <location>
        <begin position="112"/>
        <end position="133"/>
    </location>
</feature>
<comment type="similarity">
    <text evidence="8">Belongs to the binding-protein-dependent transport system permease family. LivHM subfamily.</text>
</comment>
<keyword evidence="3" id="KW-1003">Cell membrane</keyword>
<evidence type="ECO:0000313" key="10">
    <source>
        <dbReference type="EMBL" id="WRO22106.1"/>
    </source>
</evidence>
<dbReference type="GO" id="GO:0006865">
    <property type="term" value="P:amino acid transport"/>
    <property type="evidence" value="ECO:0007669"/>
    <property type="project" value="UniProtKB-KW"/>
</dbReference>
<dbReference type="EMBL" id="CP121694">
    <property type="protein sequence ID" value="WRO22106.1"/>
    <property type="molecule type" value="Genomic_DNA"/>
</dbReference>
<dbReference type="CDD" id="cd06582">
    <property type="entry name" value="TM_PBP1_LivH_like"/>
    <property type="match status" value="1"/>
</dbReference>
<dbReference type="Proteomes" id="UP001329915">
    <property type="component" value="Chromosome"/>
</dbReference>
<dbReference type="InterPro" id="IPR001851">
    <property type="entry name" value="ABC_transp_permease"/>
</dbReference>
<dbReference type="KEGG" id="dbc:MFMK1_001929"/>
<keyword evidence="7 9" id="KW-0472">Membrane</keyword>
<reference evidence="10 11" key="1">
    <citation type="submission" date="2023-04" db="EMBL/GenBank/DDBJ databases">
        <authorList>
            <person name="Hsu D."/>
        </authorList>
    </citation>
    <scope>NUCLEOTIDE SEQUENCE [LARGE SCALE GENOMIC DNA]</scope>
    <source>
        <strain evidence="10 11">MK1</strain>
    </source>
</reference>
<evidence type="ECO:0000256" key="2">
    <source>
        <dbReference type="ARBA" id="ARBA00022448"/>
    </source>
</evidence>
<comment type="subcellular location">
    <subcellularLocation>
        <location evidence="1">Cell membrane</location>
        <topology evidence="1">Multi-pass membrane protein</topology>
    </subcellularLocation>
</comment>
<evidence type="ECO:0000256" key="8">
    <source>
        <dbReference type="ARBA" id="ARBA00037998"/>
    </source>
</evidence>
<feature type="transmembrane region" description="Helical" evidence="9">
    <location>
        <begin position="287"/>
        <end position="307"/>
    </location>
</feature>
<dbReference type="PANTHER" id="PTHR11795">
    <property type="entry name" value="BRANCHED-CHAIN AMINO ACID TRANSPORT SYSTEM PERMEASE PROTEIN LIVH"/>
    <property type="match status" value="1"/>
</dbReference>
<dbReference type="PANTHER" id="PTHR11795:SF445">
    <property type="entry name" value="AMINO ACID ABC TRANSPORTER PERMEASE PROTEIN"/>
    <property type="match status" value="1"/>
</dbReference>
<keyword evidence="5" id="KW-0029">Amino-acid transport</keyword>
<dbReference type="GO" id="GO:0022857">
    <property type="term" value="F:transmembrane transporter activity"/>
    <property type="evidence" value="ECO:0007669"/>
    <property type="project" value="InterPro"/>
</dbReference>
<dbReference type="InterPro" id="IPR052157">
    <property type="entry name" value="BCAA_transport_permease"/>
</dbReference>
<keyword evidence="6 9" id="KW-1133">Transmembrane helix</keyword>
<feature type="transmembrane region" description="Helical" evidence="9">
    <location>
        <begin position="233"/>
        <end position="253"/>
    </location>
</feature>
<evidence type="ECO:0000313" key="11">
    <source>
        <dbReference type="Proteomes" id="UP001329915"/>
    </source>
</evidence>
<evidence type="ECO:0000256" key="1">
    <source>
        <dbReference type="ARBA" id="ARBA00004651"/>
    </source>
</evidence>
<name>A0AAU0ULW3_9FIRM</name>
<feature type="transmembrane region" description="Helical" evidence="9">
    <location>
        <begin position="260"/>
        <end position="281"/>
    </location>
</feature>
<feature type="transmembrane region" description="Helical" evidence="9">
    <location>
        <begin position="26"/>
        <end position="45"/>
    </location>
</feature>
<dbReference type="Pfam" id="PF02653">
    <property type="entry name" value="BPD_transp_2"/>
    <property type="match status" value="1"/>
</dbReference>
<evidence type="ECO:0000256" key="6">
    <source>
        <dbReference type="ARBA" id="ARBA00022989"/>
    </source>
</evidence>
<dbReference type="AlphaFoldDB" id="A0AAU0ULW3"/>
<keyword evidence="4 9" id="KW-0812">Transmembrane</keyword>
<proteinExistence type="inferred from homology"/>
<evidence type="ECO:0000256" key="4">
    <source>
        <dbReference type="ARBA" id="ARBA00022692"/>
    </source>
</evidence>
<dbReference type="GO" id="GO:0005886">
    <property type="term" value="C:plasma membrane"/>
    <property type="evidence" value="ECO:0007669"/>
    <property type="project" value="UniProtKB-SubCell"/>
</dbReference>
<gene>
    <name evidence="10" type="ORF">MFMK1_001929</name>
</gene>
<feature type="transmembrane region" description="Helical" evidence="9">
    <location>
        <begin position="207"/>
        <end position="227"/>
    </location>
</feature>
<feature type="transmembrane region" description="Helical" evidence="9">
    <location>
        <begin position="153"/>
        <end position="178"/>
    </location>
</feature>
<evidence type="ECO:0000256" key="3">
    <source>
        <dbReference type="ARBA" id="ARBA00022475"/>
    </source>
</evidence>
<accession>A0AAU0ULW3</accession>
<evidence type="ECO:0000256" key="9">
    <source>
        <dbReference type="SAM" id="Phobius"/>
    </source>
</evidence>
<feature type="transmembrane region" description="Helical" evidence="9">
    <location>
        <begin position="78"/>
        <end position="100"/>
    </location>
</feature>
<keyword evidence="2" id="KW-0813">Transport</keyword>